<keyword evidence="5" id="KW-0325">Glycoprotein</keyword>
<protein>
    <submittedName>
        <fullName evidence="7">Alpha beta-hydrolase</fullName>
    </submittedName>
</protein>
<dbReference type="InterPro" id="IPR029058">
    <property type="entry name" value="AB_hydrolase_fold"/>
</dbReference>
<name>A0A286UJ18_9AGAM</name>
<dbReference type="InParanoid" id="A0A286UJ18"/>
<gene>
    <name evidence="7" type="ORF">PNOK_0449200</name>
</gene>
<accession>A0A286UJ18</accession>
<evidence type="ECO:0000256" key="3">
    <source>
        <dbReference type="ARBA" id="ARBA00022670"/>
    </source>
</evidence>
<evidence type="ECO:0000256" key="2">
    <source>
        <dbReference type="ARBA" id="ARBA00022645"/>
    </source>
</evidence>
<keyword evidence="6" id="KW-0732">Signal</keyword>
<dbReference type="Proteomes" id="UP000217199">
    <property type="component" value="Unassembled WGS sequence"/>
</dbReference>
<proteinExistence type="inferred from homology"/>
<evidence type="ECO:0000313" key="8">
    <source>
        <dbReference type="Proteomes" id="UP000217199"/>
    </source>
</evidence>
<keyword evidence="2" id="KW-0121">Carboxypeptidase</keyword>
<evidence type="ECO:0000256" key="6">
    <source>
        <dbReference type="SAM" id="SignalP"/>
    </source>
</evidence>
<evidence type="ECO:0000256" key="4">
    <source>
        <dbReference type="ARBA" id="ARBA00022801"/>
    </source>
</evidence>
<dbReference type="GO" id="GO:0004185">
    <property type="term" value="F:serine-type carboxypeptidase activity"/>
    <property type="evidence" value="ECO:0007669"/>
    <property type="project" value="InterPro"/>
</dbReference>
<feature type="signal peptide" evidence="6">
    <location>
        <begin position="1"/>
        <end position="19"/>
    </location>
</feature>
<sequence>MSKLVGLLAALSGVFVAKASQDLTTRSVSSFQSNIHEDSGLRFVRDSGVCETTPGVHQLSGYIETGPNMSTWFWFFEARHNPETAPFTLWLNGGPGCSSMIGLFQENGPCQVLEDGETTVLNPYSWNNISNVIYIDQPIGTGFSFGTDTVNSTEAAAPFVWKAFQVLFESGEFSKFQSREFVFATESYGGHYGPSFVTYFDQQNALIANGEITGELVVVSALLINNGWYDPLLQNQAYVDFATNAPGYGQLQSDEVIKKLNEAYFGKGGCRDQELACYAASNADAAGENGPGNTTLSNEVCGNADDFCVENVFVPAVGDRDSDDLRQNSSALFPPEFYLKLLRNQTVKNLIGAESNYAECADRPFELFTTTGDDARTLLPQLSQLANSRLKMLIWAGDADINCNWLGGHASVLAMDWYGNQTLHNTPFTNMTIDGVPVAAIQNVDNFSFARVFQAGHEVPAFQPKAALEIFSQIIRGEQLHSELSRRSRQEILVQKAIESTRLIRGLFALVNVS</sequence>
<comment type="caution">
    <text evidence="7">The sequence shown here is derived from an EMBL/GenBank/DDBJ whole genome shotgun (WGS) entry which is preliminary data.</text>
</comment>
<keyword evidence="8" id="KW-1185">Reference proteome</keyword>
<dbReference type="GO" id="GO:0000324">
    <property type="term" value="C:fungal-type vacuole"/>
    <property type="evidence" value="ECO:0007669"/>
    <property type="project" value="TreeGrafter"/>
</dbReference>
<dbReference type="Pfam" id="PF00450">
    <property type="entry name" value="Peptidase_S10"/>
    <property type="match status" value="1"/>
</dbReference>
<dbReference type="AlphaFoldDB" id="A0A286UJ18"/>
<organism evidence="7 8">
    <name type="scientific">Pyrrhoderma noxium</name>
    <dbReference type="NCBI Taxonomy" id="2282107"/>
    <lineage>
        <taxon>Eukaryota</taxon>
        <taxon>Fungi</taxon>
        <taxon>Dikarya</taxon>
        <taxon>Basidiomycota</taxon>
        <taxon>Agaricomycotina</taxon>
        <taxon>Agaricomycetes</taxon>
        <taxon>Hymenochaetales</taxon>
        <taxon>Hymenochaetaceae</taxon>
        <taxon>Pyrrhoderma</taxon>
    </lineage>
</organism>
<evidence type="ECO:0000313" key="7">
    <source>
        <dbReference type="EMBL" id="PAV19558.1"/>
    </source>
</evidence>
<feature type="chain" id="PRO_5013729637" evidence="6">
    <location>
        <begin position="20"/>
        <end position="514"/>
    </location>
</feature>
<evidence type="ECO:0000256" key="5">
    <source>
        <dbReference type="ARBA" id="ARBA00023180"/>
    </source>
</evidence>
<dbReference type="EMBL" id="NBII01000004">
    <property type="protein sequence ID" value="PAV19558.1"/>
    <property type="molecule type" value="Genomic_DNA"/>
</dbReference>
<dbReference type="PRINTS" id="PR00724">
    <property type="entry name" value="CRBOXYPTASEC"/>
</dbReference>
<dbReference type="PANTHER" id="PTHR11802">
    <property type="entry name" value="SERINE PROTEASE FAMILY S10 SERINE CARBOXYPEPTIDASE"/>
    <property type="match status" value="1"/>
</dbReference>
<dbReference type="PROSITE" id="PS00560">
    <property type="entry name" value="CARBOXYPEPT_SER_HIS"/>
    <property type="match status" value="1"/>
</dbReference>
<dbReference type="Gene3D" id="1.10.287.410">
    <property type="match status" value="1"/>
</dbReference>
<keyword evidence="4" id="KW-0378">Hydrolase</keyword>
<dbReference type="SUPFAM" id="SSF53474">
    <property type="entry name" value="alpha/beta-Hydrolases"/>
    <property type="match status" value="1"/>
</dbReference>
<dbReference type="Gene3D" id="3.40.50.1820">
    <property type="entry name" value="alpha/beta hydrolase"/>
    <property type="match status" value="1"/>
</dbReference>
<reference evidence="7 8" key="1">
    <citation type="journal article" date="2017" name="Mol. Ecol.">
        <title>Comparative and population genomic landscape of Phellinus noxius: A hypervariable fungus causing root rot in trees.</title>
        <authorList>
            <person name="Chung C.L."/>
            <person name="Lee T.J."/>
            <person name="Akiba M."/>
            <person name="Lee H.H."/>
            <person name="Kuo T.H."/>
            <person name="Liu D."/>
            <person name="Ke H.M."/>
            <person name="Yokoi T."/>
            <person name="Roa M.B."/>
            <person name="Lu M.J."/>
            <person name="Chang Y.Y."/>
            <person name="Ann P.J."/>
            <person name="Tsai J.N."/>
            <person name="Chen C.Y."/>
            <person name="Tzean S.S."/>
            <person name="Ota Y."/>
            <person name="Hattori T."/>
            <person name="Sahashi N."/>
            <person name="Liou R.F."/>
            <person name="Kikuchi T."/>
            <person name="Tsai I.J."/>
        </authorList>
    </citation>
    <scope>NUCLEOTIDE SEQUENCE [LARGE SCALE GENOMIC DNA]</scope>
    <source>
        <strain evidence="7 8">FFPRI411160</strain>
    </source>
</reference>
<keyword evidence="3" id="KW-0645">Protease</keyword>
<dbReference type="PANTHER" id="PTHR11802:SF453">
    <property type="entry name" value="S1, PUTATIVE-RELATED"/>
    <property type="match status" value="1"/>
</dbReference>
<dbReference type="OrthoDB" id="443318at2759"/>
<dbReference type="InterPro" id="IPR001563">
    <property type="entry name" value="Peptidase_S10"/>
</dbReference>
<evidence type="ECO:0000256" key="1">
    <source>
        <dbReference type="ARBA" id="ARBA00009431"/>
    </source>
</evidence>
<comment type="similarity">
    <text evidence="1">Belongs to the peptidase S10 family.</text>
</comment>
<dbReference type="InterPro" id="IPR033124">
    <property type="entry name" value="Ser_caboxypep_his_AS"/>
</dbReference>
<dbReference type="GO" id="GO:0006508">
    <property type="term" value="P:proteolysis"/>
    <property type="evidence" value="ECO:0007669"/>
    <property type="project" value="UniProtKB-KW"/>
</dbReference>